<keyword evidence="6" id="KW-0804">Transcription</keyword>
<evidence type="ECO:0000256" key="9">
    <source>
        <dbReference type="SAM" id="MobiDB-lite"/>
    </source>
</evidence>
<organism evidence="11 12">
    <name type="scientific">Colwellia psychrerythraea</name>
    <name type="common">Vibrio psychroerythus</name>
    <dbReference type="NCBI Taxonomy" id="28229"/>
    <lineage>
        <taxon>Bacteria</taxon>
        <taxon>Pseudomonadati</taxon>
        <taxon>Pseudomonadota</taxon>
        <taxon>Gammaproteobacteria</taxon>
        <taxon>Alteromonadales</taxon>
        <taxon>Colwelliaceae</taxon>
        <taxon>Colwellia</taxon>
    </lineage>
</organism>
<dbReference type="RefSeq" id="WP_052056555.1">
    <property type="nucleotide sequence ID" value="NZ_JQED01000029.1"/>
</dbReference>
<evidence type="ECO:0000313" key="12">
    <source>
        <dbReference type="Proteomes" id="UP000029843"/>
    </source>
</evidence>
<evidence type="ECO:0000259" key="10">
    <source>
        <dbReference type="Pfam" id="PF04316"/>
    </source>
</evidence>
<dbReference type="NCBIfam" id="TIGR03824">
    <property type="entry name" value="FlgM_jcvi"/>
    <property type="match status" value="1"/>
</dbReference>
<keyword evidence="3" id="KW-0678">Repressor</keyword>
<feature type="compositionally biased region" description="Low complexity" evidence="9">
    <location>
        <begin position="14"/>
        <end position="35"/>
    </location>
</feature>
<dbReference type="Pfam" id="PF04316">
    <property type="entry name" value="FlgM"/>
    <property type="match status" value="1"/>
</dbReference>
<dbReference type="InterPro" id="IPR035890">
    <property type="entry name" value="Anti-sigma-28_factor_FlgM_sf"/>
</dbReference>
<keyword evidence="11" id="KW-0282">Flagellum</keyword>
<keyword evidence="11" id="KW-0969">Cilium</keyword>
<evidence type="ECO:0000256" key="7">
    <source>
        <dbReference type="ARBA" id="ARBA00024739"/>
    </source>
</evidence>
<feature type="compositionally biased region" description="Polar residues" evidence="9">
    <location>
        <begin position="36"/>
        <end position="46"/>
    </location>
</feature>
<name>A0A099KMD7_COLPS</name>
<accession>A0A099KMD7</accession>
<dbReference type="AlphaFoldDB" id="A0A099KMD7"/>
<reference evidence="11 12" key="1">
    <citation type="submission" date="2014-08" db="EMBL/GenBank/DDBJ databases">
        <title>Genomic and Phenotypic Diversity of Colwellia psychrerythraea strains from Disparate Marine Basins.</title>
        <authorList>
            <person name="Techtmann S.M."/>
            <person name="Stelling S.C."/>
            <person name="Utturkar S.M."/>
            <person name="Alshibli N."/>
            <person name="Harris A."/>
            <person name="Brown S.D."/>
            <person name="Hazen T.C."/>
        </authorList>
    </citation>
    <scope>NUCLEOTIDE SEQUENCE [LARGE SCALE GENOMIC DNA]</scope>
    <source>
        <strain evidence="11 12">ND2E</strain>
    </source>
</reference>
<dbReference type="EMBL" id="JQED01000029">
    <property type="protein sequence ID" value="KGJ91410.1"/>
    <property type="molecule type" value="Genomic_DNA"/>
</dbReference>
<keyword evidence="4" id="KW-1005">Bacterial flagellum biogenesis</keyword>
<dbReference type="OrthoDB" id="5797147at2"/>
<dbReference type="Gene3D" id="6.10.140.30">
    <property type="entry name" value="Anti-sigma-28 factor FlgM"/>
    <property type="match status" value="1"/>
</dbReference>
<evidence type="ECO:0000256" key="3">
    <source>
        <dbReference type="ARBA" id="ARBA00022491"/>
    </source>
</evidence>
<evidence type="ECO:0000313" key="11">
    <source>
        <dbReference type="EMBL" id="KGJ91410.1"/>
    </source>
</evidence>
<evidence type="ECO:0000256" key="5">
    <source>
        <dbReference type="ARBA" id="ARBA00023015"/>
    </source>
</evidence>
<feature type="region of interest" description="Disordered" evidence="9">
    <location>
        <begin position="14"/>
        <end position="46"/>
    </location>
</feature>
<keyword evidence="5" id="KW-0805">Transcription regulation</keyword>
<evidence type="ECO:0000256" key="4">
    <source>
        <dbReference type="ARBA" id="ARBA00022795"/>
    </source>
</evidence>
<comment type="similarity">
    <text evidence="1">Belongs to the FlgM family.</text>
</comment>
<protein>
    <recommendedName>
        <fullName evidence="2">Negative regulator of flagellin synthesis</fullName>
    </recommendedName>
    <alternativeName>
        <fullName evidence="8">Anti-sigma-28 factor</fullName>
    </alternativeName>
</protein>
<sequence length="102" mass="11054">MAININNLNASNQVQQAQQNKVKQQSTQTASSNAQVKSSGQDSVSITPQAKQLNELQKKAGDAPVINQKKIDELKKAISSGDYKINPEKLAASIANFEFKLV</sequence>
<evidence type="ECO:0000256" key="1">
    <source>
        <dbReference type="ARBA" id="ARBA00005322"/>
    </source>
</evidence>
<dbReference type="InterPro" id="IPR031316">
    <property type="entry name" value="FlgM_C"/>
</dbReference>
<dbReference type="SUPFAM" id="SSF101498">
    <property type="entry name" value="Anti-sigma factor FlgM"/>
    <property type="match status" value="1"/>
</dbReference>
<gene>
    <name evidence="11" type="ORF">ND2E_3275</name>
</gene>
<proteinExistence type="inferred from homology"/>
<dbReference type="Proteomes" id="UP000029843">
    <property type="component" value="Unassembled WGS sequence"/>
</dbReference>
<dbReference type="PATRIC" id="fig|28229.4.peg.2325"/>
<comment type="function">
    <text evidence="7">Responsible for the coupling of flagellin expression to flagellar assembly by preventing expression of the flagellin genes when a component of the middle class of proteins is defective. It negatively regulates flagellar genes by inhibiting the activity of FliA by directly binding to FliA.</text>
</comment>
<keyword evidence="11" id="KW-0966">Cell projection</keyword>
<dbReference type="InterPro" id="IPR007412">
    <property type="entry name" value="FlgM"/>
</dbReference>
<comment type="caution">
    <text evidence="11">The sequence shown here is derived from an EMBL/GenBank/DDBJ whole genome shotgun (WGS) entry which is preliminary data.</text>
</comment>
<feature type="domain" description="Anti-sigma-28 factor FlgM C-terminal" evidence="10">
    <location>
        <begin position="42"/>
        <end position="95"/>
    </location>
</feature>
<dbReference type="GO" id="GO:0044781">
    <property type="term" value="P:bacterial-type flagellum organization"/>
    <property type="evidence" value="ECO:0007669"/>
    <property type="project" value="UniProtKB-KW"/>
</dbReference>
<dbReference type="GO" id="GO:0045892">
    <property type="term" value="P:negative regulation of DNA-templated transcription"/>
    <property type="evidence" value="ECO:0007669"/>
    <property type="project" value="InterPro"/>
</dbReference>
<evidence type="ECO:0000256" key="2">
    <source>
        <dbReference type="ARBA" id="ARBA00017823"/>
    </source>
</evidence>
<evidence type="ECO:0000256" key="6">
    <source>
        <dbReference type="ARBA" id="ARBA00023163"/>
    </source>
</evidence>
<evidence type="ECO:0000256" key="8">
    <source>
        <dbReference type="ARBA" id="ARBA00030117"/>
    </source>
</evidence>